<dbReference type="AlphaFoldDB" id="A0A0R3TPM2"/>
<keyword evidence="2" id="KW-1185">Reference proteome</keyword>
<dbReference type="WBParaSite" id="HNAJ_0000943101-mRNA-1">
    <property type="protein sequence ID" value="HNAJ_0000943101-mRNA-1"/>
    <property type="gene ID" value="HNAJ_0000943101"/>
</dbReference>
<proteinExistence type="predicted"/>
<name>A0A0R3TPM2_RODNA</name>
<gene>
    <name evidence="1" type="ORF">HNAJ_LOCUS9426</name>
</gene>
<dbReference type="OrthoDB" id="310895at2759"/>
<accession>A0A0R3TPM2</accession>
<reference evidence="1 2" key="2">
    <citation type="submission" date="2018-11" db="EMBL/GenBank/DDBJ databases">
        <authorList>
            <consortium name="Pathogen Informatics"/>
        </authorList>
    </citation>
    <scope>NUCLEOTIDE SEQUENCE [LARGE SCALE GENOMIC DNA]</scope>
</reference>
<organism evidence="3">
    <name type="scientific">Rodentolepis nana</name>
    <name type="common">Dwarf tapeworm</name>
    <name type="synonym">Hymenolepis nana</name>
    <dbReference type="NCBI Taxonomy" id="102285"/>
    <lineage>
        <taxon>Eukaryota</taxon>
        <taxon>Metazoa</taxon>
        <taxon>Spiralia</taxon>
        <taxon>Lophotrochozoa</taxon>
        <taxon>Platyhelminthes</taxon>
        <taxon>Cestoda</taxon>
        <taxon>Eucestoda</taxon>
        <taxon>Cyclophyllidea</taxon>
        <taxon>Hymenolepididae</taxon>
        <taxon>Rodentolepis</taxon>
    </lineage>
</organism>
<evidence type="ECO:0000313" key="2">
    <source>
        <dbReference type="Proteomes" id="UP000278807"/>
    </source>
</evidence>
<protein>
    <submittedName>
        <fullName evidence="3">Protein-serine/threonine kinase</fullName>
    </submittedName>
</protein>
<evidence type="ECO:0000313" key="1">
    <source>
        <dbReference type="EMBL" id="VDO05917.1"/>
    </source>
</evidence>
<reference evidence="3" key="1">
    <citation type="submission" date="2017-02" db="UniProtKB">
        <authorList>
            <consortium name="WormBaseParasite"/>
        </authorList>
    </citation>
    <scope>IDENTIFICATION</scope>
</reference>
<sequence length="96" mass="10975">MQMERLRAPAGSSSPYFKVNPHLYISSDLVVEPRYGDLIRMLRSTRATVEYVKPEIHICHLDYRALHALVPKAESSGFKVVRCIQKDFGDNTLVLK</sequence>
<dbReference type="Proteomes" id="UP000278807">
    <property type="component" value="Unassembled WGS sequence"/>
</dbReference>
<dbReference type="EMBL" id="UZAE01012606">
    <property type="protein sequence ID" value="VDO05917.1"/>
    <property type="molecule type" value="Genomic_DNA"/>
</dbReference>
<evidence type="ECO:0000313" key="3">
    <source>
        <dbReference type="WBParaSite" id="HNAJ_0000943101-mRNA-1"/>
    </source>
</evidence>